<protein>
    <submittedName>
        <fullName evidence="1">Glucose-methanol-choline oxidoreductase</fullName>
    </submittedName>
</protein>
<gene>
    <name evidence="1" type="ORF">BV25DRAFT_1919675</name>
</gene>
<comment type="caution">
    <text evidence="1">The sequence shown here is derived from an EMBL/GenBank/DDBJ whole genome shotgun (WGS) entry which is preliminary data.</text>
</comment>
<dbReference type="EMBL" id="MU277240">
    <property type="protein sequence ID" value="KAI0057965.1"/>
    <property type="molecule type" value="Genomic_DNA"/>
</dbReference>
<reference evidence="1" key="2">
    <citation type="journal article" date="2022" name="New Phytol.">
        <title>Evolutionary transition to the ectomycorrhizal habit in the genomes of a hyperdiverse lineage of mushroom-forming fungi.</title>
        <authorList>
            <person name="Looney B."/>
            <person name="Miyauchi S."/>
            <person name="Morin E."/>
            <person name="Drula E."/>
            <person name="Courty P.E."/>
            <person name="Kohler A."/>
            <person name="Kuo A."/>
            <person name="LaButti K."/>
            <person name="Pangilinan J."/>
            <person name="Lipzen A."/>
            <person name="Riley R."/>
            <person name="Andreopoulos W."/>
            <person name="He G."/>
            <person name="Johnson J."/>
            <person name="Nolan M."/>
            <person name="Tritt A."/>
            <person name="Barry K.W."/>
            <person name="Grigoriev I.V."/>
            <person name="Nagy L.G."/>
            <person name="Hibbett D."/>
            <person name="Henrissat B."/>
            <person name="Matheny P.B."/>
            <person name="Labbe J."/>
            <person name="Martin F.M."/>
        </authorList>
    </citation>
    <scope>NUCLEOTIDE SEQUENCE</scope>
    <source>
        <strain evidence="1">HHB10654</strain>
    </source>
</reference>
<keyword evidence="2" id="KW-1185">Reference proteome</keyword>
<evidence type="ECO:0000313" key="2">
    <source>
        <dbReference type="Proteomes" id="UP000814140"/>
    </source>
</evidence>
<proteinExistence type="predicted"/>
<reference evidence="1" key="1">
    <citation type="submission" date="2021-03" db="EMBL/GenBank/DDBJ databases">
        <authorList>
            <consortium name="DOE Joint Genome Institute"/>
            <person name="Ahrendt S."/>
            <person name="Looney B.P."/>
            <person name="Miyauchi S."/>
            <person name="Morin E."/>
            <person name="Drula E."/>
            <person name="Courty P.E."/>
            <person name="Chicoki N."/>
            <person name="Fauchery L."/>
            <person name="Kohler A."/>
            <person name="Kuo A."/>
            <person name="Labutti K."/>
            <person name="Pangilinan J."/>
            <person name="Lipzen A."/>
            <person name="Riley R."/>
            <person name="Andreopoulos W."/>
            <person name="He G."/>
            <person name="Johnson J."/>
            <person name="Barry K.W."/>
            <person name="Grigoriev I.V."/>
            <person name="Nagy L."/>
            <person name="Hibbett D."/>
            <person name="Henrissat B."/>
            <person name="Matheny P.B."/>
            <person name="Labbe J."/>
            <person name="Martin F."/>
        </authorList>
    </citation>
    <scope>NUCLEOTIDE SEQUENCE</scope>
    <source>
        <strain evidence="1">HHB10654</strain>
    </source>
</reference>
<evidence type="ECO:0000313" key="1">
    <source>
        <dbReference type="EMBL" id="KAI0057965.1"/>
    </source>
</evidence>
<accession>A0ACB8SNH1</accession>
<sequence>MRSSAMTAYYEPNAERENFVLLTGSQAIRLILDACEPEAVVATGVEYSNNGQSFTARAAREVIVCAGSYQSPQLLELSGIGWREILEKYNI</sequence>
<dbReference type="Proteomes" id="UP000814140">
    <property type="component" value="Unassembled WGS sequence"/>
</dbReference>
<organism evidence="1 2">
    <name type="scientific">Artomyces pyxidatus</name>
    <dbReference type="NCBI Taxonomy" id="48021"/>
    <lineage>
        <taxon>Eukaryota</taxon>
        <taxon>Fungi</taxon>
        <taxon>Dikarya</taxon>
        <taxon>Basidiomycota</taxon>
        <taxon>Agaricomycotina</taxon>
        <taxon>Agaricomycetes</taxon>
        <taxon>Russulales</taxon>
        <taxon>Auriscalpiaceae</taxon>
        <taxon>Artomyces</taxon>
    </lineage>
</organism>
<name>A0ACB8SNH1_9AGAM</name>